<evidence type="ECO:0000313" key="1">
    <source>
        <dbReference type="EMBL" id="TDN86764.1"/>
    </source>
</evidence>
<dbReference type="GO" id="GO:0003887">
    <property type="term" value="F:DNA-directed DNA polymerase activity"/>
    <property type="evidence" value="ECO:0007669"/>
    <property type="project" value="InterPro"/>
</dbReference>
<dbReference type="PANTHER" id="PTHR38767">
    <property type="entry name" value="DNA POLYMERASE III SUBUNIT CHI"/>
    <property type="match status" value="1"/>
</dbReference>
<sequence>MKVDFYHLTLSPVDRVLPRIAEKVLQSGARLLIVAGDAARRDALDKMLWSYAPESFLPHMLAGGGDDTRQPILIGEHAEAANGATHIAIADGVWREEALAFERAFHFFDSDTIGAARESWKALATHEGVERRYWRQSDSGGWEQAA</sequence>
<keyword evidence="2" id="KW-1185">Reference proteome</keyword>
<dbReference type="GO" id="GO:0003677">
    <property type="term" value="F:DNA binding"/>
    <property type="evidence" value="ECO:0007669"/>
    <property type="project" value="InterPro"/>
</dbReference>
<dbReference type="GO" id="GO:0032298">
    <property type="term" value="P:positive regulation of DNA-templated DNA replication initiation"/>
    <property type="evidence" value="ECO:0007669"/>
    <property type="project" value="TreeGrafter"/>
</dbReference>
<dbReference type="Pfam" id="PF04364">
    <property type="entry name" value="DNA_pol3_chi"/>
    <property type="match status" value="1"/>
</dbReference>
<dbReference type="Gene3D" id="3.40.50.10110">
    <property type="entry name" value="DNA polymerase III subunit chi"/>
    <property type="match status" value="1"/>
</dbReference>
<comment type="caution">
    <text evidence="1">The sequence shown here is derived from an EMBL/GenBank/DDBJ whole genome shotgun (WGS) entry which is preliminary data.</text>
</comment>
<proteinExistence type="predicted"/>
<name>A0A4R6FZZ1_9SPHN</name>
<dbReference type="InterPro" id="IPR036768">
    <property type="entry name" value="PolIII_chi_sf"/>
</dbReference>
<evidence type="ECO:0000313" key="2">
    <source>
        <dbReference type="Proteomes" id="UP000295493"/>
    </source>
</evidence>
<dbReference type="NCBIfam" id="NF004347">
    <property type="entry name" value="PRK05728.1-4"/>
    <property type="match status" value="1"/>
</dbReference>
<dbReference type="InterPro" id="IPR007459">
    <property type="entry name" value="DNA_pol3_chi"/>
</dbReference>
<dbReference type="AlphaFoldDB" id="A0A4R6FZZ1"/>
<protein>
    <submittedName>
        <fullName evidence="1">DNA polymerase III chi subunit</fullName>
    </submittedName>
</protein>
<organism evidence="1 2">
    <name type="scientific">Stakelama pacifica</name>
    <dbReference type="NCBI Taxonomy" id="517720"/>
    <lineage>
        <taxon>Bacteria</taxon>
        <taxon>Pseudomonadati</taxon>
        <taxon>Pseudomonadota</taxon>
        <taxon>Alphaproteobacteria</taxon>
        <taxon>Sphingomonadales</taxon>
        <taxon>Sphingomonadaceae</taxon>
        <taxon>Stakelama</taxon>
    </lineage>
</organism>
<reference evidence="1 2" key="1">
    <citation type="submission" date="2019-03" db="EMBL/GenBank/DDBJ databases">
        <title>Genomic Encyclopedia of Type Strains, Phase IV (KMG-IV): sequencing the most valuable type-strain genomes for metagenomic binning, comparative biology and taxonomic classification.</title>
        <authorList>
            <person name="Goeker M."/>
        </authorList>
    </citation>
    <scope>NUCLEOTIDE SEQUENCE [LARGE SCALE GENOMIC DNA]</scope>
    <source>
        <strain evidence="1 2">DSM 25059</strain>
    </source>
</reference>
<accession>A0A4R6FZZ1</accession>
<dbReference type="GO" id="GO:0006260">
    <property type="term" value="P:DNA replication"/>
    <property type="evidence" value="ECO:0007669"/>
    <property type="project" value="InterPro"/>
</dbReference>
<dbReference type="Proteomes" id="UP000295493">
    <property type="component" value="Unassembled WGS sequence"/>
</dbReference>
<dbReference type="OrthoDB" id="9795973at2"/>
<dbReference type="EMBL" id="SNWD01000001">
    <property type="protein sequence ID" value="TDN86764.1"/>
    <property type="molecule type" value="Genomic_DNA"/>
</dbReference>
<gene>
    <name evidence="1" type="ORF">EV664_101341</name>
</gene>
<dbReference type="SUPFAM" id="SSF102400">
    <property type="entry name" value="DNA polymerase III chi subunit"/>
    <property type="match status" value="1"/>
</dbReference>
<dbReference type="PANTHER" id="PTHR38767:SF1">
    <property type="entry name" value="DNA POLYMERASE III SUBUNIT CHI"/>
    <property type="match status" value="1"/>
</dbReference>
<dbReference type="RefSeq" id="WP_133493945.1">
    <property type="nucleotide sequence ID" value="NZ_BMLU01000001.1"/>
</dbReference>